<comment type="caution">
    <text evidence="1">The sequence shown here is derived from an EMBL/GenBank/DDBJ whole genome shotgun (WGS) entry which is preliminary data.</text>
</comment>
<keyword evidence="2" id="KW-1185">Reference proteome</keyword>
<accession>A0A4C1V8T8</accession>
<protein>
    <submittedName>
        <fullName evidence="1">Uncharacterized protein</fullName>
    </submittedName>
</protein>
<sequence>MIISGECKDGSGLPVRGEIVSTGFSWTTKNWQRITLPEIRRPIGEATIRTDDVRGQRPLTAEIADTDEQR</sequence>
<evidence type="ECO:0000313" key="1">
    <source>
        <dbReference type="EMBL" id="GBP34762.1"/>
    </source>
</evidence>
<reference evidence="1 2" key="1">
    <citation type="journal article" date="2019" name="Commun. Biol.">
        <title>The bagworm genome reveals a unique fibroin gene that provides high tensile strength.</title>
        <authorList>
            <person name="Kono N."/>
            <person name="Nakamura H."/>
            <person name="Ohtoshi R."/>
            <person name="Tomita M."/>
            <person name="Numata K."/>
            <person name="Arakawa K."/>
        </authorList>
    </citation>
    <scope>NUCLEOTIDE SEQUENCE [LARGE SCALE GENOMIC DNA]</scope>
</reference>
<name>A0A4C1V8T8_EUMVA</name>
<proteinExistence type="predicted"/>
<dbReference type="AlphaFoldDB" id="A0A4C1V8T8"/>
<organism evidence="1 2">
    <name type="scientific">Eumeta variegata</name>
    <name type="common">Bagworm moth</name>
    <name type="synonym">Eumeta japonica</name>
    <dbReference type="NCBI Taxonomy" id="151549"/>
    <lineage>
        <taxon>Eukaryota</taxon>
        <taxon>Metazoa</taxon>
        <taxon>Ecdysozoa</taxon>
        <taxon>Arthropoda</taxon>
        <taxon>Hexapoda</taxon>
        <taxon>Insecta</taxon>
        <taxon>Pterygota</taxon>
        <taxon>Neoptera</taxon>
        <taxon>Endopterygota</taxon>
        <taxon>Lepidoptera</taxon>
        <taxon>Glossata</taxon>
        <taxon>Ditrysia</taxon>
        <taxon>Tineoidea</taxon>
        <taxon>Psychidae</taxon>
        <taxon>Oiketicinae</taxon>
        <taxon>Eumeta</taxon>
    </lineage>
</organism>
<evidence type="ECO:0000313" key="2">
    <source>
        <dbReference type="Proteomes" id="UP000299102"/>
    </source>
</evidence>
<gene>
    <name evidence="1" type="ORF">EVAR_21826_1</name>
</gene>
<dbReference type="EMBL" id="BGZK01000294">
    <property type="protein sequence ID" value="GBP34762.1"/>
    <property type="molecule type" value="Genomic_DNA"/>
</dbReference>
<dbReference type="Proteomes" id="UP000299102">
    <property type="component" value="Unassembled WGS sequence"/>
</dbReference>